<sequence length="442" mass="48149">MDMHEKDQCHSLKSEDNLEYSNPGNSSFLLPNNPSIRSVSGNSSVTIGQANQSGPFSSSSIPMDDPFSIGFWNQSTKPTDLDLCKNNSPACSNPVNGNSSLNVEWNSSDSFSIGGTLLQAANLSHFPADKAFAGRPARLSCFTNSSIDGMMSPFSLAQSASLCANATLGDESGAQIEKNKEHKNNFDGVVVSSDHPSSCIALGAVKRKRNTEDMPLDQAQEASHVSREMEENLEFEQNAEPNSPSVVTDKPRGKQVKDSNESLKDEFIHIRARRGQATNSHSLAERVRREKINERMKLLQDLVPGKAVMLDEIINYVQSLQQQVEFLSMKLAAINPRLGIDIDSVLSKYLLQSYNGTSGAMAFPSSSVHPPVHTSQQGLVQAGLQVMANPPDSLGRSMNIQLAAVHEYKESKMQVSNSWEEGLQGVMQMAYSNNVNLNARGL</sequence>
<feature type="compositionally biased region" description="Basic and acidic residues" evidence="6">
    <location>
        <begin position="249"/>
        <end position="261"/>
    </location>
</feature>
<evidence type="ECO:0000256" key="1">
    <source>
        <dbReference type="ARBA" id="ARBA00004123"/>
    </source>
</evidence>
<dbReference type="InterPro" id="IPR024097">
    <property type="entry name" value="bHLH_ZIP_TF"/>
</dbReference>
<dbReference type="EMBL" id="JACMSC010000008">
    <property type="protein sequence ID" value="KAG6509577.1"/>
    <property type="molecule type" value="Genomic_DNA"/>
</dbReference>
<dbReference type="Pfam" id="PF00010">
    <property type="entry name" value="HLH"/>
    <property type="match status" value="1"/>
</dbReference>
<comment type="caution">
    <text evidence="8">The sequence shown here is derived from an EMBL/GenBank/DDBJ whole genome shotgun (WGS) entry which is preliminary data.</text>
</comment>
<comment type="subcellular location">
    <subcellularLocation>
        <location evidence="1">Nucleus</location>
    </subcellularLocation>
</comment>
<keyword evidence="3" id="KW-0805">Transcription regulation</keyword>
<dbReference type="PANTHER" id="PTHR12565">
    <property type="entry name" value="STEROL REGULATORY ELEMENT-BINDING PROTEIN"/>
    <property type="match status" value="1"/>
</dbReference>
<dbReference type="CDD" id="cd18919">
    <property type="entry name" value="bHLH_AtBPE_like"/>
    <property type="match status" value="1"/>
</dbReference>
<dbReference type="GO" id="GO:0005634">
    <property type="term" value="C:nucleus"/>
    <property type="evidence" value="ECO:0007669"/>
    <property type="project" value="UniProtKB-SubCell"/>
</dbReference>
<evidence type="ECO:0000256" key="6">
    <source>
        <dbReference type="SAM" id="MobiDB-lite"/>
    </source>
</evidence>
<dbReference type="InterPro" id="IPR036638">
    <property type="entry name" value="HLH_DNA-bd_sf"/>
</dbReference>
<evidence type="ECO:0000256" key="2">
    <source>
        <dbReference type="ARBA" id="ARBA00005510"/>
    </source>
</evidence>
<evidence type="ECO:0000259" key="7">
    <source>
        <dbReference type="PROSITE" id="PS50888"/>
    </source>
</evidence>
<dbReference type="PROSITE" id="PS50888">
    <property type="entry name" value="BHLH"/>
    <property type="match status" value="1"/>
</dbReference>
<feature type="region of interest" description="Disordered" evidence="6">
    <location>
        <begin position="1"/>
        <end position="60"/>
    </location>
</feature>
<keyword evidence="5" id="KW-0539">Nucleus</keyword>
<reference evidence="8 9" key="1">
    <citation type="submission" date="2020-08" db="EMBL/GenBank/DDBJ databases">
        <title>Plant Genome Project.</title>
        <authorList>
            <person name="Zhang R.-G."/>
        </authorList>
    </citation>
    <scope>NUCLEOTIDE SEQUENCE [LARGE SCALE GENOMIC DNA]</scope>
    <source>
        <tissue evidence="8">Rhizome</tissue>
    </source>
</reference>
<keyword evidence="9" id="KW-1185">Reference proteome</keyword>
<feature type="domain" description="BHLH" evidence="7">
    <location>
        <begin position="276"/>
        <end position="330"/>
    </location>
</feature>
<dbReference type="GO" id="GO:0046983">
    <property type="term" value="F:protein dimerization activity"/>
    <property type="evidence" value="ECO:0007669"/>
    <property type="project" value="InterPro"/>
</dbReference>
<evidence type="ECO:0000313" key="9">
    <source>
        <dbReference type="Proteomes" id="UP000734854"/>
    </source>
</evidence>
<dbReference type="SMART" id="SM00353">
    <property type="entry name" value="HLH"/>
    <property type="match status" value="1"/>
</dbReference>
<dbReference type="PANTHER" id="PTHR12565:SF184">
    <property type="entry name" value="BHLH TRANSCRIPTION FACTOR"/>
    <property type="match status" value="1"/>
</dbReference>
<feature type="compositionally biased region" description="Polar residues" evidence="6">
    <location>
        <begin position="19"/>
        <end position="60"/>
    </location>
</feature>
<dbReference type="Gene3D" id="4.10.280.10">
    <property type="entry name" value="Helix-loop-helix DNA-binding domain"/>
    <property type="match status" value="1"/>
</dbReference>
<keyword evidence="4" id="KW-0804">Transcription</keyword>
<dbReference type="AlphaFoldDB" id="A0A8J5LD96"/>
<evidence type="ECO:0000313" key="8">
    <source>
        <dbReference type="EMBL" id="KAG6509577.1"/>
    </source>
</evidence>
<feature type="region of interest" description="Disordered" evidence="6">
    <location>
        <begin position="210"/>
        <end position="261"/>
    </location>
</feature>
<name>A0A8J5LD96_ZINOF</name>
<dbReference type="GO" id="GO:0003700">
    <property type="term" value="F:DNA-binding transcription factor activity"/>
    <property type="evidence" value="ECO:0007669"/>
    <property type="project" value="TreeGrafter"/>
</dbReference>
<accession>A0A8J5LD96</accession>
<organism evidence="8 9">
    <name type="scientific">Zingiber officinale</name>
    <name type="common">Ginger</name>
    <name type="synonym">Amomum zingiber</name>
    <dbReference type="NCBI Taxonomy" id="94328"/>
    <lineage>
        <taxon>Eukaryota</taxon>
        <taxon>Viridiplantae</taxon>
        <taxon>Streptophyta</taxon>
        <taxon>Embryophyta</taxon>
        <taxon>Tracheophyta</taxon>
        <taxon>Spermatophyta</taxon>
        <taxon>Magnoliopsida</taxon>
        <taxon>Liliopsida</taxon>
        <taxon>Zingiberales</taxon>
        <taxon>Zingiberaceae</taxon>
        <taxon>Zingiber</taxon>
    </lineage>
</organism>
<evidence type="ECO:0000256" key="3">
    <source>
        <dbReference type="ARBA" id="ARBA00023015"/>
    </source>
</evidence>
<feature type="compositionally biased region" description="Basic and acidic residues" evidence="6">
    <location>
        <begin position="1"/>
        <end position="16"/>
    </location>
</feature>
<proteinExistence type="inferred from homology"/>
<dbReference type="Proteomes" id="UP000734854">
    <property type="component" value="Unassembled WGS sequence"/>
</dbReference>
<protein>
    <recommendedName>
        <fullName evidence="7">BHLH domain-containing protein</fullName>
    </recommendedName>
</protein>
<comment type="similarity">
    <text evidence="2">Belongs to the bHLH protein family.</text>
</comment>
<dbReference type="InterPro" id="IPR011598">
    <property type="entry name" value="bHLH_dom"/>
</dbReference>
<evidence type="ECO:0000256" key="4">
    <source>
        <dbReference type="ARBA" id="ARBA00023163"/>
    </source>
</evidence>
<dbReference type="SUPFAM" id="SSF47459">
    <property type="entry name" value="HLH, helix-loop-helix DNA-binding domain"/>
    <property type="match status" value="1"/>
</dbReference>
<evidence type="ECO:0000256" key="5">
    <source>
        <dbReference type="ARBA" id="ARBA00023242"/>
    </source>
</evidence>
<gene>
    <name evidence="8" type="ORF">ZIOFF_027577</name>
</gene>